<accession>A0A2P6VRR8</accession>
<protein>
    <submittedName>
        <fullName evidence="2">Uncharacterized protein</fullName>
    </submittedName>
</protein>
<feature type="region of interest" description="Disordered" evidence="1">
    <location>
        <begin position="1"/>
        <end position="39"/>
    </location>
</feature>
<reference evidence="2 3" key="1">
    <citation type="journal article" date="2018" name="Plant J.">
        <title>Genome sequences of Chlorella sorokiniana UTEX 1602 and Micractinium conductrix SAG 241.80: implications to maltose excretion by a green alga.</title>
        <authorList>
            <person name="Arriola M.B."/>
            <person name="Velmurugan N."/>
            <person name="Zhang Y."/>
            <person name="Plunkett M.H."/>
            <person name="Hondzo H."/>
            <person name="Barney B.M."/>
        </authorList>
    </citation>
    <scope>NUCLEOTIDE SEQUENCE [LARGE SCALE GENOMIC DNA]</scope>
    <source>
        <strain evidence="2 3">SAG 241.80</strain>
    </source>
</reference>
<keyword evidence="3" id="KW-1185">Reference proteome</keyword>
<name>A0A2P6VRR8_9CHLO</name>
<proteinExistence type="predicted"/>
<dbReference type="EMBL" id="LHPF02000001">
    <property type="protein sequence ID" value="PSC76796.1"/>
    <property type="molecule type" value="Genomic_DNA"/>
</dbReference>
<feature type="compositionally biased region" description="Polar residues" evidence="1">
    <location>
        <begin position="19"/>
        <end position="34"/>
    </location>
</feature>
<sequence>MSGLKTDNSMPDVRREDSASASAMSLGEQDNQAAVPSGGAAWRSALQSFFPGLSRAGPCVLFQNTNRCNTVQESGSPAYASPPGAGGAPGAFLPGGHPPPSWQRGSPPPSYDPDGIVSDAAQVRNRDCANLGRGGLGRGLRAMTLGRSAGGQPSPAGTDASDLLGDDADASASVKKQIWSPELTPGGQHVVPLGGATRCGLTPFRDPQAGLGSGDNPCLLREDGAACRDRRALGCAGRRRCRCITTDPRPTSPGGAWR</sequence>
<evidence type="ECO:0000313" key="2">
    <source>
        <dbReference type="EMBL" id="PSC76796.1"/>
    </source>
</evidence>
<feature type="region of interest" description="Disordered" evidence="1">
    <location>
        <begin position="144"/>
        <end position="166"/>
    </location>
</feature>
<evidence type="ECO:0000256" key="1">
    <source>
        <dbReference type="SAM" id="MobiDB-lite"/>
    </source>
</evidence>
<organism evidence="2 3">
    <name type="scientific">Micractinium conductrix</name>
    <dbReference type="NCBI Taxonomy" id="554055"/>
    <lineage>
        <taxon>Eukaryota</taxon>
        <taxon>Viridiplantae</taxon>
        <taxon>Chlorophyta</taxon>
        <taxon>core chlorophytes</taxon>
        <taxon>Trebouxiophyceae</taxon>
        <taxon>Chlorellales</taxon>
        <taxon>Chlorellaceae</taxon>
        <taxon>Chlorella clade</taxon>
        <taxon>Micractinium</taxon>
    </lineage>
</organism>
<dbReference type="EMBL" id="LHPF02000001">
    <property type="protein sequence ID" value="PSC76797.1"/>
    <property type="molecule type" value="Genomic_DNA"/>
</dbReference>
<gene>
    <name evidence="2" type="ORF">C2E20_0949</name>
</gene>
<dbReference type="Proteomes" id="UP000239649">
    <property type="component" value="Unassembled WGS sequence"/>
</dbReference>
<evidence type="ECO:0000313" key="3">
    <source>
        <dbReference type="Proteomes" id="UP000239649"/>
    </source>
</evidence>
<dbReference type="AlphaFoldDB" id="A0A2P6VRR8"/>
<reference evidence="2" key="2">
    <citation type="submission" date="2018-02" db="EMBL/GenBank/DDBJ databases">
        <authorList>
            <person name="Cohen D.B."/>
            <person name="Kent A.D."/>
        </authorList>
    </citation>
    <scope>NUCLEOTIDE SEQUENCE</scope>
    <source>
        <strain evidence="2">SAG 241.80</strain>
    </source>
</reference>
<feature type="region of interest" description="Disordered" evidence="1">
    <location>
        <begin position="70"/>
        <end position="117"/>
    </location>
</feature>
<comment type="caution">
    <text evidence="2">The sequence shown here is derived from an EMBL/GenBank/DDBJ whole genome shotgun (WGS) entry which is preliminary data.</text>
</comment>
<feature type="compositionally biased region" description="Pro residues" evidence="1">
    <location>
        <begin position="96"/>
        <end position="111"/>
    </location>
</feature>
<feature type="compositionally biased region" description="Low complexity" evidence="1">
    <location>
        <begin position="74"/>
        <end position="83"/>
    </location>
</feature>